<keyword evidence="2" id="KW-1185">Reference proteome</keyword>
<proteinExistence type="predicted"/>
<protein>
    <submittedName>
        <fullName evidence="1">Uncharacterized protein</fullName>
    </submittedName>
</protein>
<gene>
    <name evidence="1" type="ORF">Bpfe_016600</name>
</gene>
<dbReference type="AlphaFoldDB" id="A0AAD8F827"/>
<sequence>MAGFQMLWLINHTSKYCCTSKGSSLSAISRKGIAALDSNKSRGYYSISPLFLYSWTWRVLHSCGSHLIYAGSQHQTQRE</sequence>
<evidence type="ECO:0000313" key="2">
    <source>
        <dbReference type="Proteomes" id="UP001233172"/>
    </source>
</evidence>
<comment type="caution">
    <text evidence="1">The sequence shown here is derived from an EMBL/GenBank/DDBJ whole genome shotgun (WGS) entry which is preliminary data.</text>
</comment>
<dbReference type="Proteomes" id="UP001233172">
    <property type="component" value="Unassembled WGS sequence"/>
</dbReference>
<dbReference type="EMBL" id="JASAOG010000082">
    <property type="protein sequence ID" value="KAK0053856.1"/>
    <property type="molecule type" value="Genomic_DNA"/>
</dbReference>
<accession>A0AAD8F827</accession>
<organism evidence="1 2">
    <name type="scientific">Biomphalaria pfeifferi</name>
    <name type="common">Bloodfluke planorb</name>
    <name type="synonym">Freshwater snail</name>
    <dbReference type="NCBI Taxonomy" id="112525"/>
    <lineage>
        <taxon>Eukaryota</taxon>
        <taxon>Metazoa</taxon>
        <taxon>Spiralia</taxon>
        <taxon>Lophotrochozoa</taxon>
        <taxon>Mollusca</taxon>
        <taxon>Gastropoda</taxon>
        <taxon>Heterobranchia</taxon>
        <taxon>Euthyneura</taxon>
        <taxon>Panpulmonata</taxon>
        <taxon>Hygrophila</taxon>
        <taxon>Lymnaeoidea</taxon>
        <taxon>Planorbidae</taxon>
        <taxon>Biomphalaria</taxon>
    </lineage>
</organism>
<evidence type="ECO:0000313" key="1">
    <source>
        <dbReference type="EMBL" id="KAK0053856.1"/>
    </source>
</evidence>
<reference evidence="1" key="1">
    <citation type="journal article" date="2023" name="PLoS Negl. Trop. Dis.">
        <title>A genome sequence for Biomphalaria pfeifferi, the major vector snail for the human-infecting parasite Schistosoma mansoni.</title>
        <authorList>
            <person name="Bu L."/>
            <person name="Lu L."/>
            <person name="Laidemitt M.R."/>
            <person name="Zhang S.M."/>
            <person name="Mutuku M."/>
            <person name="Mkoji G."/>
            <person name="Steinauer M."/>
            <person name="Loker E.S."/>
        </authorList>
    </citation>
    <scope>NUCLEOTIDE SEQUENCE</scope>
    <source>
        <strain evidence="1">KasaAsao</strain>
    </source>
</reference>
<reference evidence="1" key="2">
    <citation type="submission" date="2023-04" db="EMBL/GenBank/DDBJ databases">
        <authorList>
            <person name="Bu L."/>
            <person name="Lu L."/>
            <person name="Laidemitt M.R."/>
            <person name="Zhang S.M."/>
            <person name="Mutuku M."/>
            <person name="Mkoji G."/>
            <person name="Steinauer M."/>
            <person name="Loker E.S."/>
        </authorList>
    </citation>
    <scope>NUCLEOTIDE SEQUENCE</scope>
    <source>
        <strain evidence="1">KasaAsao</strain>
        <tissue evidence="1">Whole Snail</tissue>
    </source>
</reference>
<name>A0AAD8F827_BIOPF</name>